<dbReference type="AlphaFoldDB" id="A0A0A8ZTZ3"/>
<sequence length="28" mass="3256">MRFLGILTLENVLFDLILVMAYEMVVLV</sequence>
<dbReference type="EMBL" id="GBRH01256782">
    <property type="protein sequence ID" value="JAD41113.1"/>
    <property type="molecule type" value="Transcribed_RNA"/>
</dbReference>
<reference evidence="1" key="1">
    <citation type="submission" date="2014-09" db="EMBL/GenBank/DDBJ databases">
        <authorList>
            <person name="Magalhaes I.L.F."/>
            <person name="Oliveira U."/>
            <person name="Santos F.R."/>
            <person name="Vidigal T.H.D.A."/>
            <person name="Brescovit A.D."/>
            <person name="Santos A.J."/>
        </authorList>
    </citation>
    <scope>NUCLEOTIDE SEQUENCE</scope>
    <source>
        <tissue evidence="1">Shoot tissue taken approximately 20 cm above the soil surface</tissue>
    </source>
</reference>
<name>A0A0A8ZTZ3_ARUDO</name>
<accession>A0A0A8ZTZ3</accession>
<evidence type="ECO:0000313" key="1">
    <source>
        <dbReference type="EMBL" id="JAD41113.1"/>
    </source>
</evidence>
<protein>
    <submittedName>
        <fullName evidence="1">Uncharacterized protein</fullName>
    </submittedName>
</protein>
<reference evidence="1" key="2">
    <citation type="journal article" date="2015" name="Data Brief">
        <title>Shoot transcriptome of the giant reed, Arundo donax.</title>
        <authorList>
            <person name="Barrero R.A."/>
            <person name="Guerrero F.D."/>
            <person name="Moolhuijzen P."/>
            <person name="Goolsby J.A."/>
            <person name="Tidwell J."/>
            <person name="Bellgard S.E."/>
            <person name="Bellgard M.I."/>
        </authorList>
    </citation>
    <scope>NUCLEOTIDE SEQUENCE</scope>
    <source>
        <tissue evidence="1">Shoot tissue taken approximately 20 cm above the soil surface</tissue>
    </source>
</reference>
<organism evidence="1">
    <name type="scientific">Arundo donax</name>
    <name type="common">Giant reed</name>
    <name type="synonym">Donax arundinaceus</name>
    <dbReference type="NCBI Taxonomy" id="35708"/>
    <lineage>
        <taxon>Eukaryota</taxon>
        <taxon>Viridiplantae</taxon>
        <taxon>Streptophyta</taxon>
        <taxon>Embryophyta</taxon>
        <taxon>Tracheophyta</taxon>
        <taxon>Spermatophyta</taxon>
        <taxon>Magnoliopsida</taxon>
        <taxon>Liliopsida</taxon>
        <taxon>Poales</taxon>
        <taxon>Poaceae</taxon>
        <taxon>PACMAD clade</taxon>
        <taxon>Arundinoideae</taxon>
        <taxon>Arundineae</taxon>
        <taxon>Arundo</taxon>
    </lineage>
</organism>
<proteinExistence type="predicted"/>